<dbReference type="PANTHER" id="PTHR11383">
    <property type="entry name" value="NUCLEOSIDE DIPHOSPHATE-LINKED MOIETY X MOTIF 13"/>
    <property type="match status" value="1"/>
</dbReference>
<dbReference type="Pfam" id="PF09297">
    <property type="entry name" value="Zn_ribbon_NUD"/>
    <property type="match status" value="1"/>
</dbReference>
<dbReference type="GO" id="GO:0046872">
    <property type="term" value="F:metal ion binding"/>
    <property type="evidence" value="ECO:0007669"/>
    <property type="project" value="UniProtKB-KW"/>
</dbReference>
<reference evidence="8 9" key="1">
    <citation type="submission" date="2015-09" db="EMBL/GenBank/DDBJ databases">
        <authorList>
            <consortium name="Pathogen Informatics"/>
        </authorList>
    </citation>
    <scope>NUCLEOTIDE SEQUENCE [LARGE SCALE GENOMIC DNA]</scope>
    <source>
        <strain evidence="8 9">2789STDY5834885</strain>
    </source>
</reference>
<name>A0A174JQ08_9FIRM</name>
<dbReference type="CDD" id="cd03429">
    <property type="entry name" value="NUDIX_NADH_pyrophosphatase_Nudt13"/>
    <property type="match status" value="1"/>
</dbReference>
<evidence type="ECO:0000256" key="6">
    <source>
        <dbReference type="ARBA" id="ARBA00023027"/>
    </source>
</evidence>
<dbReference type="EMBL" id="CZAL01000004">
    <property type="protein sequence ID" value="CUO99718.1"/>
    <property type="molecule type" value="Genomic_DNA"/>
</dbReference>
<comment type="cofactor">
    <cofactor evidence="1">
        <name>Mg(2+)</name>
        <dbReference type="ChEBI" id="CHEBI:18420"/>
    </cofactor>
</comment>
<dbReference type="InterPro" id="IPR000086">
    <property type="entry name" value="NUDIX_hydrolase_dom"/>
</dbReference>
<dbReference type="EC" id="3.6.1.22" evidence="2"/>
<dbReference type="InterPro" id="IPR015376">
    <property type="entry name" value="Znr_NADH_PPase"/>
</dbReference>
<dbReference type="AlphaFoldDB" id="A0A174JQ08"/>
<keyword evidence="5" id="KW-0460">Magnesium</keyword>
<organism evidence="8 9">
    <name type="scientific">Fusicatenibacter saccharivorans</name>
    <dbReference type="NCBI Taxonomy" id="1150298"/>
    <lineage>
        <taxon>Bacteria</taxon>
        <taxon>Bacillati</taxon>
        <taxon>Bacillota</taxon>
        <taxon>Clostridia</taxon>
        <taxon>Lachnospirales</taxon>
        <taxon>Lachnospiraceae</taxon>
        <taxon>Fusicatenibacter</taxon>
    </lineage>
</organism>
<evidence type="ECO:0000256" key="4">
    <source>
        <dbReference type="ARBA" id="ARBA00022801"/>
    </source>
</evidence>
<gene>
    <name evidence="8" type="primary">nudC</name>
    <name evidence="8" type="ORF">ERS852498_00998</name>
</gene>
<keyword evidence="6" id="KW-0520">NAD</keyword>
<evidence type="ECO:0000313" key="9">
    <source>
        <dbReference type="Proteomes" id="UP000095709"/>
    </source>
</evidence>
<dbReference type="InterPro" id="IPR020084">
    <property type="entry name" value="NUDIX_hydrolase_CS"/>
</dbReference>
<dbReference type="PROSITE" id="PS51462">
    <property type="entry name" value="NUDIX"/>
    <property type="match status" value="1"/>
</dbReference>
<keyword evidence="4 8" id="KW-0378">Hydrolase</keyword>
<dbReference type="SUPFAM" id="SSF55811">
    <property type="entry name" value="Nudix"/>
    <property type="match status" value="1"/>
</dbReference>
<dbReference type="Gene3D" id="3.90.79.20">
    <property type="match status" value="1"/>
</dbReference>
<dbReference type="GO" id="GO:0016787">
    <property type="term" value="F:hydrolase activity"/>
    <property type="evidence" value="ECO:0007669"/>
    <property type="project" value="UniProtKB-KW"/>
</dbReference>
<dbReference type="InterPro" id="IPR049734">
    <property type="entry name" value="NudC-like_C"/>
</dbReference>
<sequence>MIQDIAPHKYYVDYQPSVPNDTDLVLIYGHHTILCNFEDPEIRYPSIAEIAAVFPEIKEKAKFLFRIDETDYYELRSPQLPEFGIWKYENTLILRSAVPGWLGFAGITGYQIHTWYTDHTYCGRCGTKMHAPGNERAMQCPSCGALSYPVICPSVIVAITDGDRLLLTKYAPSHSSHRQYALVAGYTEVGETLEQTVHREVMEEVGLKVKNLRYYKSQPWSFSGSLLAGFYCDVDGDPSITLDREELSVAEWFDRASLPETPNLISLTGEMIECFRQGKEPKQN</sequence>
<evidence type="ECO:0000256" key="3">
    <source>
        <dbReference type="ARBA" id="ARBA00022723"/>
    </source>
</evidence>
<dbReference type="PANTHER" id="PTHR11383:SF3">
    <property type="entry name" value="NAD(P)H PYROPHOSPHATASE NUDT13, MITOCHONDRIAL"/>
    <property type="match status" value="1"/>
</dbReference>
<dbReference type="InterPro" id="IPR015797">
    <property type="entry name" value="NUDIX_hydrolase-like_dom_sf"/>
</dbReference>
<proteinExistence type="predicted"/>
<evidence type="ECO:0000313" key="8">
    <source>
        <dbReference type="EMBL" id="CUO99718.1"/>
    </source>
</evidence>
<dbReference type="Proteomes" id="UP000095709">
    <property type="component" value="Unassembled WGS sequence"/>
</dbReference>
<evidence type="ECO:0000259" key="7">
    <source>
        <dbReference type="PROSITE" id="PS51462"/>
    </source>
</evidence>
<protein>
    <recommendedName>
        <fullName evidence="2">NAD(+) diphosphatase</fullName>
        <ecNumber evidence="2">3.6.1.22</ecNumber>
    </recommendedName>
</protein>
<dbReference type="PROSITE" id="PS00893">
    <property type="entry name" value="NUDIX_BOX"/>
    <property type="match status" value="1"/>
</dbReference>
<feature type="domain" description="Nudix hydrolase" evidence="7">
    <location>
        <begin position="149"/>
        <end position="277"/>
    </location>
</feature>
<dbReference type="Pfam" id="PF00293">
    <property type="entry name" value="NUDIX"/>
    <property type="match status" value="1"/>
</dbReference>
<evidence type="ECO:0000256" key="5">
    <source>
        <dbReference type="ARBA" id="ARBA00022842"/>
    </source>
</evidence>
<dbReference type="Gene3D" id="3.90.79.10">
    <property type="entry name" value="Nucleoside Triphosphate Pyrophosphohydrolase"/>
    <property type="match status" value="1"/>
</dbReference>
<evidence type="ECO:0000256" key="1">
    <source>
        <dbReference type="ARBA" id="ARBA00001946"/>
    </source>
</evidence>
<dbReference type="RefSeq" id="WP_055265859.1">
    <property type="nucleotide sequence ID" value="NZ_CZAL01000004.1"/>
</dbReference>
<accession>A0A174JQ08</accession>
<keyword evidence="3" id="KW-0479">Metal-binding</keyword>
<dbReference type="NCBIfam" id="NF001299">
    <property type="entry name" value="PRK00241.1"/>
    <property type="match status" value="1"/>
</dbReference>
<evidence type="ECO:0000256" key="2">
    <source>
        <dbReference type="ARBA" id="ARBA00012381"/>
    </source>
</evidence>